<comment type="caution">
    <text evidence="1">The sequence shown here is derived from an EMBL/GenBank/DDBJ whole genome shotgun (WGS) entry which is preliminary data.</text>
</comment>
<keyword evidence="2" id="KW-1185">Reference proteome</keyword>
<evidence type="ECO:0000313" key="1">
    <source>
        <dbReference type="EMBL" id="MEQ2198312.1"/>
    </source>
</evidence>
<evidence type="ECO:0000313" key="2">
    <source>
        <dbReference type="Proteomes" id="UP001434883"/>
    </source>
</evidence>
<gene>
    <name evidence="1" type="ORF">XENOCAPTIV_011116</name>
</gene>
<dbReference type="EMBL" id="JAHRIN010019196">
    <property type="protein sequence ID" value="MEQ2198312.1"/>
    <property type="molecule type" value="Genomic_DNA"/>
</dbReference>
<name>A0ABV0QS45_9TELE</name>
<protein>
    <recommendedName>
        <fullName evidence="3">Gelsolin</fullName>
    </recommendedName>
</protein>
<reference evidence="1 2" key="1">
    <citation type="submission" date="2021-06" db="EMBL/GenBank/DDBJ databases">
        <authorList>
            <person name="Palmer J.M."/>
        </authorList>
    </citation>
    <scope>NUCLEOTIDE SEQUENCE [LARGE SCALE GENOMIC DNA]</scope>
    <source>
        <strain evidence="1 2">XC_2019</strain>
        <tissue evidence="1">Muscle</tissue>
    </source>
</reference>
<dbReference type="Proteomes" id="UP001434883">
    <property type="component" value="Unassembled WGS sequence"/>
</dbReference>
<organism evidence="1 2">
    <name type="scientific">Xenoophorus captivus</name>
    <dbReference type="NCBI Taxonomy" id="1517983"/>
    <lineage>
        <taxon>Eukaryota</taxon>
        <taxon>Metazoa</taxon>
        <taxon>Chordata</taxon>
        <taxon>Craniata</taxon>
        <taxon>Vertebrata</taxon>
        <taxon>Euteleostomi</taxon>
        <taxon>Actinopterygii</taxon>
        <taxon>Neopterygii</taxon>
        <taxon>Teleostei</taxon>
        <taxon>Neoteleostei</taxon>
        <taxon>Acanthomorphata</taxon>
        <taxon>Ovalentaria</taxon>
        <taxon>Atherinomorphae</taxon>
        <taxon>Cyprinodontiformes</taxon>
        <taxon>Goodeidae</taxon>
        <taxon>Xenoophorus</taxon>
    </lineage>
</organism>
<accession>A0ABV0QS45</accession>
<feature type="non-terminal residue" evidence="1">
    <location>
        <position position="1"/>
    </location>
</feature>
<sequence length="90" mass="9907">VFLNTGHLWVWRGGGDAEQQVGAAQLQETGKKSSRGIPAVGHMIQLQWSWNPAPPLPDPPRVLGPQQFISAGRKELLSSEMFLLLQELHA</sequence>
<evidence type="ECO:0008006" key="3">
    <source>
        <dbReference type="Google" id="ProtNLM"/>
    </source>
</evidence>
<proteinExistence type="predicted"/>